<gene>
    <name evidence="2" type="ORF">ACFPIJ_12360</name>
</gene>
<reference evidence="3" key="1">
    <citation type="journal article" date="2019" name="Int. J. Syst. Evol. Microbiol.">
        <title>The Global Catalogue of Microorganisms (GCM) 10K type strain sequencing project: providing services to taxonomists for standard genome sequencing and annotation.</title>
        <authorList>
            <consortium name="The Broad Institute Genomics Platform"/>
            <consortium name="The Broad Institute Genome Sequencing Center for Infectious Disease"/>
            <person name="Wu L."/>
            <person name="Ma J."/>
        </authorList>
    </citation>
    <scope>NUCLEOTIDE SEQUENCE [LARGE SCALE GENOMIC DNA]</scope>
    <source>
        <strain evidence="3">CGMCC 4.7152</strain>
    </source>
</reference>
<feature type="compositionally biased region" description="Low complexity" evidence="1">
    <location>
        <begin position="260"/>
        <end position="280"/>
    </location>
</feature>
<organism evidence="2 3">
    <name type="scientific">Dactylosporangium cerinum</name>
    <dbReference type="NCBI Taxonomy" id="1434730"/>
    <lineage>
        <taxon>Bacteria</taxon>
        <taxon>Bacillati</taxon>
        <taxon>Actinomycetota</taxon>
        <taxon>Actinomycetes</taxon>
        <taxon>Micromonosporales</taxon>
        <taxon>Micromonosporaceae</taxon>
        <taxon>Dactylosporangium</taxon>
    </lineage>
</organism>
<feature type="compositionally biased region" description="Low complexity" evidence="1">
    <location>
        <begin position="182"/>
        <end position="199"/>
    </location>
</feature>
<dbReference type="PANTHER" id="PTHR30634">
    <property type="entry name" value="OUTER MEMBRANE LOLAB LIPOPROTEIN INSERTION APPARATUS"/>
    <property type="match status" value="1"/>
</dbReference>
<keyword evidence="3" id="KW-1185">Reference proteome</keyword>
<proteinExistence type="predicted"/>
<dbReference type="RefSeq" id="WP_380114880.1">
    <property type="nucleotide sequence ID" value="NZ_JBHSIU010000013.1"/>
</dbReference>
<accession>A0ABV9VRI5</accession>
<name>A0ABV9VRI5_9ACTN</name>
<dbReference type="EMBL" id="JBHSIU010000013">
    <property type="protein sequence ID" value="MFC4998627.1"/>
    <property type="molecule type" value="Genomic_DNA"/>
</dbReference>
<sequence length="923" mass="96339">MSEPLLLGVRHHGPGSARAVRRALAAFQPDVILIEGPPEADPLVPFAGDEDMRAPVALLAYPADNPDPKLRASFWPFAEFSPEWQAIRWAVACGIPVRFIDLPAAVRLAAGTPAAPTPADDTVRIDPIGALAEAAGYDDPERWWEDVVEHRRETQPAWTPTLPGTTGIPVPHDLGRTAQSPAANSIAGSGTAGSSATGGDLSEPATAGGIAGNTDAGEAPGRTSAGRPVADGPTADKADPGSAAPGGTTGRPTADEADRGSAASDGTTGRTTAAGTTAGWETAGAGTAVGGASAGGAAAGGSGAGGVGAEGLGGPGSLFAEEPDIDEERLAAAVAPFAAIAEAMAVVRAHAPAPPEAERVDEERREAHMRQALRAAMKEFDRVAVVCGAWHVPALTAPLPSASSDAAVLKGLPKVKVAMTWVPWTHARLASWQGYGAGVRSPGWYHHLFTAVDEHVVARWLVRAAGVLRKDGVPVSSAHVIEATRLAEALATMRGRPLAGLAEVTDAAHAVLCDGDDLRLSLINRRLVVGDRLGRVPDQTPGVPIARDVASSQRRLRLQPAVSSREIDLDLRRDLDLQRSQLLHRLRLLGVDWGQVLANRKGRGTFWESWQIAWQPEFAVDLVEAGVYGTTVREAATARVAEQAAEAETLADVTALVERCLLADLPDALPGVLDALDERMALDADVAHLMDALPALARTLRYGDVRGTDLSALRSVTHGMITRVCVGLPAAVGGLDDAASAVMRDRIDGVQGALALIDDVDASQRWQALLGGLSTRDDLHGLLTGRMSRLLLDAGTVDADEIGARMALVLTVGVPVAKAAAWIEGFLAGDGLLLVHDERLLALVDAWLTGIPADGFVEVLPLLRRTFSGYPAPQRRMIGERAAHMGSGGRPRAGEHDDQVDPDRGALLLPVVARLLGKELHDA</sequence>
<dbReference type="PANTHER" id="PTHR30634:SF14">
    <property type="match status" value="1"/>
</dbReference>
<comment type="caution">
    <text evidence="2">The sequence shown here is derived from an EMBL/GenBank/DDBJ whole genome shotgun (WGS) entry which is preliminary data.</text>
</comment>
<dbReference type="InterPro" id="IPR043737">
    <property type="entry name" value="DUF5682"/>
</dbReference>
<protein>
    <submittedName>
        <fullName evidence="2">DUF5682 family protein</fullName>
    </submittedName>
</protein>
<dbReference type="Pfam" id="PF18934">
    <property type="entry name" value="DUF5682"/>
    <property type="match status" value="2"/>
</dbReference>
<dbReference type="InterPro" id="IPR050458">
    <property type="entry name" value="LolB"/>
</dbReference>
<evidence type="ECO:0000313" key="2">
    <source>
        <dbReference type="EMBL" id="MFC4998627.1"/>
    </source>
</evidence>
<evidence type="ECO:0000256" key="1">
    <source>
        <dbReference type="SAM" id="MobiDB-lite"/>
    </source>
</evidence>
<evidence type="ECO:0000313" key="3">
    <source>
        <dbReference type="Proteomes" id="UP001595912"/>
    </source>
</evidence>
<feature type="region of interest" description="Disordered" evidence="1">
    <location>
        <begin position="154"/>
        <end position="280"/>
    </location>
</feature>
<dbReference type="Proteomes" id="UP001595912">
    <property type="component" value="Unassembled WGS sequence"/>
</dbReference>